<protein>
    <recommendedName>
        <fullName evidence="2">Chromo domain-containing protein</fullName>
    </recommendedName>
</protein>
<organism evidence="3 4">
    <name type="scientific">Corchorus olitorius</name>
    <dbReference type="NCBI Taxonomy" id="93759"/>
    <lineage>
        <taxon>Eukaryota</taxon>
        <taxon>Viridiplantae</taxon>
        <taxon>Streptophyta</taxon>
        <taxon>Embryophyta</taxon>
        <taxon>Tracheophyta</taxon>
        <taxon>Spermatophyta</taxon>
        <taxon>Magnoliopsida</taxon>
        <taxon>eudicotyledons</taxon>
        <taxon>Gunneridae</taxon>
        <taxon>Pentapetalae</taxon>
        <taxon>rosids</taxon>
        <taxon>malvids</taxon>
        <taxon>Malvales</taxon>
        <taxon>Malvaceae</taxon>
        <taxon>Grewioideae</taxon>
        <taxon>Apeibeae</taxon>
        <taxon>Corchorus</taxon>
    </lineage>
</organism>
<dbReference type="AlphaFoldDB" id="A0A1R3HR04"/>
<evidence type="ECO:0000256" key="1">
    <source>
        <dbReference type="SAM" id="MobiDB-lite"/>
    </source>
</evidence>
<accession>A0A1R3HR04</accession>
<evidence type="ECO:0000313" key="3">
    <source>
        <dbReference type="EMBL" id="OMO72724.1"/>
    </source>
</evidence>
<evidence type="ECO:0000313" key="4">
    <source>
        <dbReference type="Proteomes" id="UP000187203"/>
    </source>
</evidence>
<dbReference type="OrthoDB" id="5554229at2759"/>
<feature type="region of interest" description="Disordered" evidence="1">
    <location>
        <begin position="67"/>
        <end position="112"/>
    </location>
</feature>
<reference evidence="4" key="1">
    <citation type="submission" date="2013-09" db="EMBL/GenBank/DDBJ databases">
        <title>Corchorus olitorius genome sequencing.</title>
        <authorList>
            <person name="Alam M."/>
            <person name="Haque M.S."/>
            <person name="Islam M.S."/>
            <person name="Emdad E.M."/>
            <person name="Islam M.M."/>
            <person name="Ahmed B."/>
            <person name="Halim A."/>
            <person name="Hossen Q.M.M."/>
            <person name="Hossain M.Z."/>
            <person name="Ahmed R."/>
            <person name="Khan M.M."/>
            <person name="Islam R."/>
            <person name="Rashid M.M."/>
            <person name="Khan S.A."/>
            <person name="Rahman M.S."/>
            <person name="Alam M."/>
            <person name="Yahiya A.S."/>
            <person name="Khan M.S."/>
            <person name="Azam M.S."/>
            <person name="Haque T."/>
            <person name="Lashkar M.Z.H."/>
            <person name="Akhand A.I."/>
            <person name="Morshed G."/>
            <person name="Roy S."/>
            <person name="Uddin K.S."/>
            <person name="Rabeya T."/>
            <person name="Hossain A.S."/>
            <person name="Chowdhury A."/>
            <person name="Snigdha A.R."/>
            <person name="Mortoza M.S."/>
            <person name="Matin S.A."/>
            <person name="Hoque S.M.E."/>
            <person name="Islam M.K."/>
            <person name="Roy D.K."/>
            <person name="Haider R."/>
            <person name="Moosa M.M."/>
            <person name="Elias S.M."/>
            <person name="Hasan A.M."/>
            <person name="Jahan S."/>
            <person name="Shafiuddin M."/>
            <person name="Mahmood N."/>
            <person name="Shommy N.S."/>
        </authorList>
    </citation>
    <scope>NUCLEOTIDE SEQUENCE [LARGE SCALE GENOMIC DNA]</scope>
    <source>
        <strain evidence="4">cv. O-4</strain>
    </source>
</reference>
<feature type="compositionally biased region" description="Basic and acidic residues" evidence="1">
    <location>
        <begin position="95"/>
        <end position="112"/>
    </location>
</feature>
<name>A0A1R3HR04_9ROSI</name>
<proteinExistence type="predicted"/>
<dbReference type="EMBL" id="AWUE01019619">
    <property type="protein sequence ID" value="OMO72724.1"/>
    <property type="molecule type" value="Genomic_DNA"/>
</dbReference>
<evidence type="ECO:0000259" key="2">
    <source>
        <dbReference type="Pfam" id="PF00385"/>
    </source>
</evidence>
<dbReference type="SUPFAM" id="SSF54160">
    <property type="entry name" value="Chromo domain-like"/>
    <property type="match status" value="1"/>
</dbReference>
<keyword evidence="4" id="KW-1185">Reference proteome</keyword>
<feature type="domain" description="Chromo" evidence="2">
    <location>
        <begin position="24"/>
        <end position="64"/>
    </location>
</feature>
<dbReference type="Proteomes" id="UP000187203">
    <property type="component" value="Unassembled WGS sequence"/>
</dbReference>
<gene>
    <name evidence="3" type="ORF">COLO4_27491</name>
</gene>
<sequence length="112" mass="12785">MARKFKTLPTPNDAMVMEPYAIPDRMTVKRQNKAVTQLLVHWQGSFPEDATWEFAYDLQKRFPQFDISAQPWGQGPSDGGGIDTQRFNSTSGEHGMQRFDGTREEHGDDHTI</sequence>
<dbReference type="Pfam" id="PF00385">
    <property type="entry name" value="Chromo"/>
    <property type="match status" value="1"/>
</dbReference>
<dbReference type="InterPro" id="IPR023780">
    <property type="entry name" value="Chromo_domain"/>
</dbReference>
<dbReference type="InterPro" id="IPR016197">
    <property type="entry name" value="Chromo-like_dom_sf"/>
</dbReference>
<comment type="caution">
    <text evidence="3">The sequence shown here is derived from an EMBL/GenBank/DDBJ whole genome shotgun (WGS) entry which is preliminary data.</text>
</comment>